<dbReference type="PANTHER" id="PTHR43142">
    <property type="entry name" value="CARBOXYLIC ESTER HYDROLASE"/>
    <property type="match status" value="1"/>
</dbReference>
<organism evidence="5 6">
    <name type="scientific">Cudoniella acicularis</name>
    <dbReference type="NCBI Taxonomy" id="354080"/>
    <lineage>
        <taxon>Eukaryota</taxon>
        <taxon>Fungi</taxon>
        <taxon>Dikarya</taxon>
        <taxon>Ascomycota</taxon>
        <taxon>Pezizomycotina</taxon>
        <taxon>Leotiomycetes</taxon>
        <taxon>Helotiales</taxon>
        <taxon>Tricladiaceae</taxon>
        <taxon>Cudoniella</taxon>
    </lineage>
</organism>
<dbReference type="Pfam" id="PF00135">
    <property type="entry name" value="COesterase"/>
    <property type="match status" value="1"/>
</dbReference>
<dbReference type="PANTHER" id="PTHR43142:SF3">
    <property type="entry name" value="PUTATIVE (AFU_ORTHOLOGUE AFUA_3G09070)-RELATED"/>
    <property type="match status" value="1"/>
</dbReference>
<accession>A0A8H4W369</accession>
<gene>
    <name evidence="5" type="ORF">G7Y89_g8842</name>
</gene>
<feature type="domain" description="Carboxylesterase type B" evidence="4">
    <location>
        <begin position="139"/>
        <end position="573"/>
    </location>
</feature>
<dbReference type="InterPro" id="IPR002018">
    <property type="entry name" value="CarbesteraseB"/>
</dbReference>
<dbReference type="OrthoDB" id="408631at2759"/>
<dbReference type="Proteomes" id="UP000566819">
    <property type="component" value="Unassembled WGS sequence"/>
</dbReference>
<dbReference type="SUPFAM" id="SSF53474">
    <property type="entry name" value="alpha/beta-Hydrolases"/>
    <property type="match status" value="1"/>
</dbReference>
<evidence type="ECO:0000256" key="1">
    <source>
        <dbReference type="ARBA" id="ARBA00005964"/>
    </source>
</evidence>
<evidence type="ECO:0000256" key="2">
    <source>
        <dbReference type="ARBA" id="ARBA00022801"/>
    </source>
</evidence>
<keyword evidence="2 3" id="KW-0378">Hydrolase</keyword>
<dbReference type="InterPro" id="IPR029058">
    <property type="entry name" value="AB_hydrolase_fold"/>
</dbReference>
<dbReference type="PROSITE" id="PS00122">
    <property type="entry name" value="CARBOXYLESTERASE_B_1"/>
    <property type="match status" value="1"/>
</dbReference>
<sequence>MPKNNLNATDDVNHLSFILLDEFNQKDASSACKSLNETLLSSAAIKAHQNDIFQSLAYTAYAGNTAPLQFYYIDDGLLAVGQDIEELTFHAFPLGFVELPVLCTQSTNASQPGTSQSSASNQISINSGGNTYIGFRNKKSFRFLGIPYANTPQRFVYSTPYTPTGKTIEATSYGLQCAQGSSGSEDCLFLNIQTPYIPKVGSKDSLRPVMFWIHGGGFTGGSGADPGSDGGNLASREDIVVVNINYRLSTLGFLAIPGTNITGNYGIGDQITALDWTIANIASFGGDPNQITIIGESAGAGSVRVLLGSPRAIGKYQGAVAMSNLGGGVALGLTSDYATTYTGCAQSALSDQIPCLYTFPALKLVGLSTVARYVVQDGVIVNTPNLPVLKPSKNIANIPVIFGNVANDGASFSTYPKTPITSLLTGIQASLGISATYAQSVIDSGLFPLYSTGNMTLDAFNVSQRVATDLQFRCIDQATVSTASNSGAFSNAYYYQMQRSINGYDPNNLGGPANNDPNLPYFKLHGADMPWVFGNLGTLRNADDLYSIQLTSGYFGAFVREGDPNPKTSFLRARGYETAIEGIEKSGLWEEVGGAEDGRMKLLDWPSLSSGFLDVPQCAFLNYSLSYYVDGGL</sequence>
<dbReference type="Gene3D" id="3.40.50.1820">
    <property type="entry name" value="alpha/beta hydrolase"/>
    <property type="match status" value="1"/>
</dbReference>
<comment type="caution">
    <text evidence="5">The sequence shown here is derived from an EMBL/GenBank/DDBJ whole genome shotgun (WGS) entry which is preliminary data.</text>
</comment>
<comment type="similarity">
    <text evidence="1 3">Belongs to the type-B carboxylesterase/lipase family.</text>
</comment>
<evidence type="ECO:0000313" key="5">
    <source>
        <dbReference type="EMBL" id="KAF4629309.1"/>
    </source>
</evidence>
<dbReference type="AlphaFoldDB" id="A0A8H4W369"/>
<evidence type="ECO:0000259" key="4">
    <source>
        <dbReference type="Pfam" id="PF00135"/>
    </source>
</evidence>
<proteinExistence type="inferred from homology"/>
<dbReference type="GO" id="GO:0016787">
    <property type="term" value="F:hydrolase activity"/>
    <property type="evidence" value="ECO:0007669"/>
    <property type="project" value="UniProtKB-KW"/>
</dbReference>
<keyword evidence="6" id="KW-1185">Reference proteome</keyword>
<dbReference type="EC" id="3.1.1.-" evidence="3"/>
<protein>
    <recommendedName>
        <fullName evidence="3">Carboxylic ester hydrolase</fullName>
        <ecNumber evidence="3">3.1.1.-</ecNumber>
    </recommendedName>
</protein>
<evidence type="ECO:0000313" key="6">
    <source>
        <dbReference type="Proteomes" id="UP000566819"/>
    </source>
</evidence>
<evidence type="ECO:0000256" key="3">
    <source>
        <dbReference type="RuleBase" id="RU361235"/>
    </source>
</evidence>
<name>A0A8H4W369_9HELO</name>
<reference evidence="5 6" key="1">
    <citation type="submission" date="2020-03" db="EMBL/GenBank/DDBJ databases">
        <title>Draft Genome Sequence of Cudoniella acicularis.</title>
        <authorList>
            <person name="Buettner E."/>
            <person name="Kellner H."/>
        </authorList>
    </citation>
    <scope>NUCLEOTIDE SEQUENCE [LARGE SCALE GENOMIC DNA]</scope>
    <source>
        <strain evidence="5 6">DSM 108380</strain>
    </source>
</reference>
<dbReference type="EMBL" id="JAAMPI010000694">
    <property type="protein sequence ID" value="KAF4629309.1"/>
    <property type="molecule type" value="Genomic_DNA"/>
</dbReference>
<dbReference type="InterPro" id="IPR019826">
    <property type="entry name" value="Carboxylesterase_B_AS"/>
</dbReference>